<dbReference type="PANTHER" id="PTHR12835:SF5">
    <property type="entry name" value="BIOTIN--PROTEIN LIGASE"/>
    <property type="match status" value="1"/>
</dbReference>
<dbReference type="InterPro" id="IPR036388">
    <property type="entry name" value="WH-like_DNA-bd_sf"/>
</dbReference>
<dbReference type="PROSITE" id="PS51733">
    <property type="entry name" value="BPL_LPL_CATALYTIC"/>
    <property type="match status" value="1"/>
</dbReference>
<dbReference type="InterPro" id="IPR004143">
    <property type="entry name" value="BPL_LPL_catalytic"/>
</dbReference>
<dbReference type="InterPro" id="IPR036390">
    <property type="entry name" value="WH_DNA-bd_sf"/>
</dbReference>
<dbReference type="InterPro" id="IPR008988">
    <property type="entry name" value="Transcriptional_repressor_C"/>
</dbReference>
<reference evidence="5 6" key="1">
    <citation type="submission" date="2018-06" db="EMBL/GenBank/DDBJ databases">
        <title>Extensive metabolic versatility and redundancy in microbially diverse, dynamic hydrothermal sediments.</title>
        <authorList>
            <person name="Dombrowski N."/>
            <person name="Teske A."/>
            <person name="Baker B.J."/>
        </authorList>
    </citation>
    <scope>NUCLEOTIDE SEQUENCE [LARGE SCALE GENOMIC DNA]</scope>
    <source>
        <strain evidence="5">B66_G16</strain>
    </source>
</reference>
<keyword evidence="1 5" id="KW-0436">Ligase</keyword>
<dbReference type="InterPro" id="IPR003142">
    <property type="entry name" value="BPL_C"/>
</dbReference>
<dbReference type="Pfam" id="PF08279">
    <property type="entry name" value="HTH_11"/>
    <property type="match status" value="1"/>
</dbReference>
<dbReference type="Gene3D" id="2.30.30.100">
    <property type="match status" value="1"/>
</dbReference>
<evidence type="ECO:0000313" key="6">
    <source>
        <dbReference type="Proteomes" id="UP000278475"/>
    </source>
</evidence>
<dbReference type="NCBIfam" id="TIGR00121">
    <property type="entry name" value="birA_ligase"/>
    <property type="match status" value="1"/>
</dbReference>
<dbReference type="Pfam" id="PF02237">
    <property type="entry name" value="BPL_C"/>
    <property type="match status" value="1"/>
</dbReference>
<dbReference type="EMBL" id="QMQV01000008">
    <property type="protein sequence ID" value="RLE50328.1"/>
    <property type="molecule type" value="Genomic_DNA"/>
</dbReference>
<dbReference type="CDD" id="cd16442">
    <property type="entry name" value="BPL"/>
    <property type="match status" value="1"/>
</dbReference>
<evidence type="ECO:0000256" key="2">
    <source>
        <dbReference type="ARBA" id="ARBA00022741"/>
    </source>
</evidence>
<dbReference type="GO" id="GO:0006355">
    <property type="term" value="P:regulation of DNA-templated transcription"/>
    <property type="evidence" value="ECO:0007669"/>
    <property type="project" value="InterPro"/>
</dbReference>
<dbReference type="Gene3D" id="1.10.10.10">
    <property type="entry name" value="Winged helix-like DNA-binding domain superfamily/Winged helix DNA-binding domain"/>
    <property type="match status" value="1"/>
</dbReference>
<dbReference type="InterPro" id="IPR030855">
    <property type="entry name" value="Bifunct_BirA"/>
</dbReference>
<evidence type="ECO:0000256" key="3">
    <source>
        <dbReference type="ARBA" id="ARBA00022840"/>
    </source>
</evidence>
<sequence length="321" mass="35955">MIEELLRELREDSYVSGEKLCKRLGVSRVAVWKAIAKLKRLGYVIEAKPKQGYKLVKRPNIPYPWEVKRCLGDVTVIGREVKYFESISSTQEAVKEEALKGASEGLVIIASEQRKGKGRLGRPWFSPRGGLWMSVLLRPDVPPIKAPLLTLMAAACIADSLEEYGVKASIKWPNDVMINGRKIAGVLAEADIEMDRVNYVALGLGVNVNVPVNLMPDELKPLATSMSELLRKEVDLAEFACKLIKALDRQYEDYRLKRFPLLLERWKSKLLGLGQRVLVKTAYEEVEGLALDVDEDGALFIRKSDGSTIKVYSGDLILLKL</sequence>
<gene>
    <name evidence="5" type="ORF">DRJ31_01765</name>
</gene>
<keyword evidence="3" id="KW-0067">ATP-binding</keyword>
<keyword evidence="2" id="KW-0547">Nucleotide-binding</keyword>
<dbReference type="InterPro" id="IPR004408">
    <property type="entry name" value="Biotin_CoA_COase_ligase"/>
</dbReference>
<dbReference type="GO" id="GO:0005737">
    <property type="term" value="C:cytoplasm"/>
    <property type="evidence" value="ECO:0007669"/>
    <property type="project" value="TreeGrafter"/>
</dbReference>
<feature type="domain" description="BPL/LPL catalytic" evidence="4">
    <location>
        <begin position="66"/>
        <end position="255"/>
    </location>
</feature>
<accession>A0A497EUL6</accession>
<evidence type="ECO:0000256" key="1">
    <source>
        <dbReference type="ARBA" id="ARBA00022598"/>
    </source>
</evidence>
<dbReference type="SUPFAM" id="SSF46785">
    <property type="entry name" value="Winged helix' DNA-binding domain"/>
    <property type="match status" value="1"/>
</dbReference>
<dbReference type="SUPFAM" id="SSF55681">
    <property type="entry name" value="Class II aaRS and biotin synthetases"/>
    <property type="match status" value="1"/>
</dbReference>
<dbReference type="InterPro" id="IPR045864">
    <property type="entry name" value="aa-tRNA-synth_II/BPL/LPL"/>
</dbReference>
<comment type="caution">
    <text evidence="5">The sequence shown here is derived from an EMBL/GenBank/DDBJ whole genome shotgun (WGS) entry which is preliminary data.</text>
</comment>
<evidence type="ECO:0000259" key="4">
    <source>
        <dbReference type="PROSITE" id="PS51733"/>
    </source>
</evidence>
<dbReference type="PANTHER" id="PTHR12835">
    <property type="entry name" value="BIOTIN PROTEIN LIGASE"/>
    <property type="match status" value="1"/>
</dbReference>
<evidence type="ECO:0000313" key="5">
    <source>
        <dbReference type="EMBL" id="RLE50328.1"/>
    </source>
</evidence>
<dbReference type="Gene3D" id="3.30.930.10">
    <property type="entry name" value="Bira Bifunctional Protein, Domain 2"/>
    <property type="match status" value="1"/>
</dbReference>
<name>A0A497EUL6_9CREN</name>
<proteinExistence type="inferred from homology"/>
<dbReference type="EC" id="6.3.4.15" evidence="5"/>
<dbReference type="HAMAP" id="MF_00978">
    <property type="entry name" value="Bifunct_BirA"/>
    <property type="match status" value="1"/>
</dbReference>
<protein>
    <submittedName>
        <fullName evidence="5">Biotin--[acetyl-CoA-carboxylase] ligase</fullName>
        <ecNumber evidence="5">6.3.4.15</ecNumber>
    </submittedName>
</protein>
<organism evidence="5 6">
    <name type="scientific">Thermoproteota archaeon</name>
    <dbReference type="NCBI Taxonomy" id="2056631"/>
    <lineage>
        <taxon>Archaea</taxon>
        <taxon>Thermoproteota</taxon>
    </lineage>
</organism>
<dbReference type="GO" id="GO:0004077">
    <property type="term" value="F:biotin--[biotin carboxyl-carrier protein] ligase activity"/>
    <property type="evidence" value="ECO:0007669"/>
    <property type="project" value="UniProtKB-EC"/>
</dbReference>
<dbReference type="Pfam" id="PF03099">
    <property type="entry name" value="BPL_LplA_LipB"/>
    <property type="match status" value="1"/>
</dbReference>
<dbReference type="GO" id="GO:0005524">
    <property type="term" value="F:ATP binding"/>
    <property type="evidence" value="ECO:0007669"/>
    <property type="project" value="UniProtKB-KW"/>
</dbReference>
<dbReference type="AlphaFoldDB" id="A0A497EUL6"/>
<dbReference type="InterPro" id="IPR013196">
    <property type="entry name" value="HTH_11"/>
</dbReference>
<dbReference type="SUPFAM" id="SSF50037">
    <property type="entry name" value="C-terminal domain of transcriptional repressors"/>
    <property type="match status" value="1"/>
</dbReference>
<dbReference type="Proteomes" id="UP000278475">
    <property type="component" value="Unassembled WGS sequence"/>
</dbReference>